<accession>A0A9W6MC18</accession>
<sequence>MSDHPFEDRQDAGRALAGHLERYRGRRDVVVVGLPRGGVPVAYEVATALRVPLDVFLVRKLGVPGREELAMGAIAGGGVVVLNEDVVRGLGISQRTIQEAAERERRELLRREEVYREGRPALELTGRTVIVVDDGLATGASMRAAVKALRRHRTAAIVVAVPTAPASTCRELRAEADETVCVVTPSPFLAVGLSYWDFAQTTDREVRDLLRRAARVSTGAVRPS</sequence>
<dbReference type="EMBL" id="BSEV01000003">
    <property type="protein sequence ID" value="GLK08934.1"/>
    <property type="molecule type" value="Genomic_DNA"/>
</dbReference>
<dbReference type="InterPro" id="IPR000836">
    <property type="entry name" value="PRTase_dom"/>
</dbReference>
<dbReference type="AlphaFoldDB" id="A0A9W6MC18"/>
<evidence type="ECO:0000313" key="3">
    <source>
        <dbReference type="Proteomes" id="UP001143474"/>
    </source>
</evidence>
<proteinExistence type="predicted"/>
<dbReference type="Gene3D" id="3.40.50.2020">
    <property type="match status" value="1"/>
</dbReference>
<evidence type="ECO:0000313" key="2">
    <source>
        <dbReference type="EMBL" id="GLK08934.1"/>
    </source>
</evidence>
<name>A0A9W6MC18_9ACTN</name>
<reference evidence="2" key="1">
    <citation type="journal article" date="2014" name="Int. J. Syst. Evol. Microbiol.">
        <title>Complete genome sequence of Corynebacterium casei LMG S-19264T (=DSM 44701T), isolated from a smear-ripened cheese.</title>
        <authorList>
            <consortium name="US DOE Joint Genome Institute (JGI-PGF)"/>
            <person name="Walter F."/>
            <person name="Albersmeier A."/>
            <person name="Kalinowski J."/>
            <person name="Ruckert C."/>
        </authorList>
    </citation>
    <scope>NUCLEOTIDE SEQUENCE</scope>
    <source>
        <strain evidence="2">VKM Ac-2007</strain>
    </source>
</reference>
<dbReference type="InterPro" id="IPR029057">
    <property type="entry name" value="PRTase-like"/>
</dbReference>
<dbReference type="CDD" id="cd06223">
    <property type="entry name" value="PRTases_typeI"/>
    <property type="match status" value="1"/>
</dbReference>
<evidence type="ECO:0000259" key="1">
    <source>
        <dbReference type="Pfam" id="PF00156"/>
    </source>
</evidence>
<reference evidence="2" key="2">
    <citation type="submission" date="2023-01" db="EMBL/GenBank/DDBJ databases">
        <authorList>
            <person name="Sun Q."/>
            <person name="Evtushenko L."/>
        </authorList>
    </citation>
    <scope>NUCLEOTIDE SEQUENCE</scope>
    <source>
        <strain evidence="2">VKM Ac-2007</strain>
    </source>
</reference>
<protein>
    <recommendedName>
        <fullName evidence="1">Phosphoribosyltransferase domain-containing protein</fullName>
    </recommendedName>
</protein>
<gene>
    <name evidence="2" type="ORF">GCM10017600_23390</name>
</gene>
<dbReference type="Pfam" id="PF00156">
    <property type="entry name" value="Pribosyltran"/>
    <property type="match status" value="1"/>
</dbReference>
<organism evidence="2 3">
    <name type="scientific">Streptosporangium carneum</name>
    <dbReference type="NCBI Taxonomy" id="47481"/>
    <lineage>
        <taxon>Bacteria</taxon>
        <taxon>Bacillati</taxon>
        <taxon>Actinomycetota</taxon>
        <taxon>Actinomycetes</taxon>
        <taxon>Streptosporangiales</taxon>
        <taxon>Streptosporangiaceae</taxon>
        <taxon>Streptosporangium</taxon>
    </lineage>
</organism>
<dbReference type="SUPFAM" id="SSF53271">
    <property type="entry name" value="PRTase-like"/>
    <property type="match status" value="1"/>
</dbReference>
<comment type="caution">
    <text evidence="2">The sequence shown here is derived from an EMBL/GenBank/DDBJ whole genome shotgun (WGS) entry which is preliminary data.</text>
</comment>
<dbReference type="RefSeq" id="WP_271217411.1">
    <property type="nucleotide sequence ID" value="NZ_BAAAVD010000065.1"/>
</dbReference>
<dbReference type="Gene3D" id="3.30.1310.20">
    <property type="entry name" value="PRTase-like"/>
    <property type="match status" value="1"/>
</dbReference>
<keyword evidence="3" id="KW-1185">Reference proteome</keyword>
<dbReference type="Proteomes" id="UP001143474">
    <property type="component" value="Unassembled WGS sequence"/>
</dbReference>
<feature type="domain" description="Phosphoribosyltransferase" evidence="1">
    <location>
        <begin position="12"/>
        <end position="182"/>
    </location>
</feature>